<evidence type="ECO:0000256" key="9">
    <source>
        <dbReference type="ARBA" id="ARBA00023034"/>
    </source>
</evidence>
<dbReference type="GO" id="GO:0005802">
    <property type="term" value="C:trans-Golgi network"/>
    <property type="evidence" value="ECO:0007669"/>
    <property type="project" value="TreeGrafter"/>
</dbReference>
<feature type="region of interest" description="Disordered" evidence="21">
    <location>
        <begin position="857"/>
        <end position="925"/>
    </location>
</feature>
<dbReference type="InterPro" id="IPR036852">
    <property type="entry name" value="Peptidase_S8/S53_dom_sf"/>
</dbReference>
<feature type="active site" description="Charge relay system" evidence="19 20">
    <location>
        <position position="174"/>
    </location>
</feature>
<dbReference type="Pfam" id="PF16470">
    <property type="entry name" value="S8_pro-domain"/>
    <property type="match status" value="1"/>
</dbReference>
<keyword evidence="13" id="KW-0325">Glycoprotein</keyword>
<dbReference type="Gene3D" id="3.30.70.850">
    <property type="entry name" value="Peptidase S8, pro-domain"/>
    <property type="match status" value="1"/>
</dbReference>
<comment type="catalytic activity">
    <reaction evidence="14">
        <text>Release of mature proteins from their proproteins by cleavage of -Arg-Xaa-Yaa-Arg-|-Zaa- bonds, where Xaa can be any amino acid and Yaa is Arg or Lys. Releases albumin, complement component C3 and von Willebrand factor from their respective precursors.</text>
        <dbReference type="EC" id="3.4.21.75"/>
    </reaction>
</comment>
<dbReference type="Pfam" id="PF00082">
    <property type="entry name" value="Peptidase_S8"/>
    <property type="match status" value="1"/>
</dbReference>
<organism evidence="25">
    <name type="scientific">Cacopsylla melanoneura</name>
    <dbReference type="NCBI Taxonomy" id="428564"/>
    <lineage>
        <taxon>Eukaryota</taxon>
        <taxon>Metazoa</taxon>
        <taxon>Ecdysozoa</taxon>
        <taxon>Arthropoda</taxon>
        <taxon>Hexapoda</taxon>
        <taxon>Insecta</taxon>
        <taxon>Pterygota</taxon>
        <taxon>Neoptera</taxon>
        <taxon>Paraneoptera</taxon>
        <taxon>Hemiptera</taxon>
        <taxon>Sternorrhyncha</taxon>
        <taxon>Psylloidea</taxon>
        <taxon>Psyllidae</taxon>
        <taxon>Psyllinae</taxon>
        <taxon>Cacopsylla</taxon>
    </lineage>
</organism>
<dbReference type="InterPro" id="IPR034182">
    <property type="entry name" value="Kexin/furin"/>
</dbReference>
<evidence type="ECO:0000256" key="17">
    <source>
        <dbReference type="ARBA" id="ARBA00076029"/>
    </source>
</evidence>
<name>A0A8D8LV40_9HEMI</name>
<feature type="signal peptide" evidence="23">
    <location>
        <begin position="1"/>
        <end position="25"/>
    </location>
</feature>
<dbReference type="InterPro" id="IPR032815">
    <property type="entry name" value="S8_pro-domain"/>
</dbReference>
<evidence type="ECO:0000256" key="13">
    <source>
        <dbReference type="ARBA" id="ARBA00023180"/>
    </source>
</evidence>
<evidence type="ECO:0000256" key="11">
    <source>
        <dbReference type="ARBA" id="ARBA00023145"/>
    </source>
</evidence>
<dbReference type="PROSITE" id="PS00138">
    <property type="entry name" value="SUBTILASE_SER"/>
    <property type="match status" value="1"/>
</dbReference>
<keyword evidence="7 20" id="KW-0378">Hydrolase</keyword>
<dbReference type="SUPFAM" id="SSF49785">
    <property type="entry name" value="Galactose-binding domain-like"/>
    <property type="match status" value="1"/>
</dbReference>
<evidence type="ECO:0000256" key="7">
    <source>
        <dbReference type="ARBA" id="ARBA00022801"/>
    </source>
</evidence>
<keyword evidence="8 20" id="KW-0720">Serine protease</keyword>
<evidence type="ECO:0000256" key="20">
    <source>
        <dbReference type="PROSITE-ProRule" id="PRU01240"/>
    </source>
</evidence>
<feature type="active site" description="Charge relay system" evidence="19 20">
    <location>
        <position position="215"/>
    </location>
</feature>
<dbReference type="GO" id="GO:0097688">
    <property type="term" value="P:glutamate receptor clustering"/>
    <property type="evidence" value="ECO:0007669"/>
    <property type="project" value="UniProtKB-ARBA"/>
</dbReference>
<dbReference type="PANTHER" id="PTHR42884:SF3">
    <property type="entry name" value="FURIN-LIKE PROTEASE 1, ISOFORMS 1_1-X_2"/>
    <property type="match status" value="1"/>
</dbReference>
<dbReference type="InterPro" id="IPR006212">
    <property type="entry name" value="Furin_repeat"/>
</dbReference>
<dbReference type="CDD" id="cd00064">
    <property type="entry name" value="FU"/>
    <property type="match status" value="2"/>
</dbReference>
<dbReference type="Gene3D" id="2.10.220.10">
    <property type="entry name" value="Hormone Receptor, Insulin-like Growth Factor Receptor 1, Chain A, domain 2"/>
    <property type="match status" value="1"/>
</dbReference>
<dbReference type="InterPro" id="IPR022398">
    <property type="entry name" value="Peptidase_S8_His-AS"/>
</dbReference>
<keyword evidence="12" id="KW-1015">Disulfide bond</keyword>
<feature type="region of interest" description="Disordered" evidence="21">
    <location>
        <begin position="622"/>
        <end position="710"/>
    </location>
</feature>
<dbReference type="InterPro" id="IPR023827">
    <property type="entry name" value="Peptidase_S8_Asp-AS"/>
</dbReference>
<dbReference type="PROSITE" id="PS00136">
    <property type="entry name" value="SUBTILASE_ASP"/>
    <property type="match status" value="1"/>
</dbReference>
<feature type="compositionally biased region" description="Basic and acidic residues" evidence="21">
    <location>
        <begin position="820"/>
        <end position="831"/>
    </location>
</feature>
<keyword evidence="11" id="KW-0865">Zymogen</keyword>
<dbReference type="InterPro" id="IPR002884">
    <property type="entry name" value="P_dom"/>
</dbReference>
<keyword evidence="4 20" id="KW-0645">Protease</keyword>
<evidence type="ECO:0000313" key="25">
    <source>
        <dbReference type="EMBL" id="CAG6616815.1"/>
    </source>
</evidence>
<keyword evidence="10 22" id="KW-0472">Membrane</keyword>
<evidence type="ECO:0000256" key="22">
    <source>
        <dbReference type="SAM" id="Phobius"/>
    </source>
</evidence>
<keyword evidence="22" id="KW-0812">Transmembrane</keyword>
<keyword evidence="22" id="KW-1133">Transmembrane helix</keyword>
<dbReference type="GO" id="GO:0016486">
    <property type="term" value="P:peptide hormone processing"/>
    <property type="evidence" value="ECO:0007669"/>
    <property type="project" value="TreeGrafter"/>
</dbReference>
<feature type="chain" id="PRO_5033670153" description="furin" evidence="23">
    <location>
        <begin position="26"/>
        <end position="1095"/>
    </location>
</feature>
<feature type="compositionally biased region" description="Basic residues" evidence="21">
    <location>
        <begin position="691"/>
        <end position="700"/>
    </location>
</feature>
<evidence type="ECO:0000256" key="8">
    <source>
        <dbReference type="ARBA" id="ARBA00022825"/>
    </source>
</evidence>
<dbReference type="PROSITE" id="PS51829">
    <property type="entry name" value="P_HOMO_B"/>
    <property type="match status" value="1"/>
</dbReference>
<comment type="function">
    <text evidence="16">Furin is likely to represent the ubiquitous endoprotease activity within constitutive secretory pathways and capable of cleavage at the RX(K/R)R consensus motif.</text>
</comment>
<dbReference type="InterPro" id="IPR015500">
    <property type="entry name" value="Peptidase_S8_subtilisin-rel"/>
</dbReference>
<feature type="compositionally biased region" description="Basic and acidic residues" evidence="21">
    <location>
        <begin position="677"/>
        <end position="689"/>
    </location>
</feature>
<dbReference type="GO" id="GO:0004252">
    <property type="term" value="F:serine-type endopeptidase activity"/>
    <property type="evidence" value="ECO:0007669"/>
    <property type="project" value="UniProtKB-UniRule"/>
</dbReference>
<evidence type="ECO:0000256" key="5">
    <source>
        <dbReference type="ARBA" id="ARBA00022685"/>
    </source>
</evidence>
<dbReference type="InterPro" id="IPR023828">
    <property type="entry name" value="Peptidase_S8_Ser-AS"/>
</dbReference>
<evidence type="ECO:0000256" key="3">
    <source>
        <dbReference type="ARBA" id="ARBA00005325"/>
    </source>
</evidence>
<evidence type="ECO:0000256" key="16">
    <source>
        <dbReference type="ARBA" id="ARBA00053600"/>
    </source>
</evidence>
<evidence type="ECO:0000256" key="21">
    <source>
        <dbReference type="SAM" id="MobiDB-lite"/>
    </source>
</evidence>
<dbReference type="PROSITE" id="PS51892">
    <property type="entry name" value="SUBTILASE"/>
    <property type="match status" value="1"/>
</dbReference>
<sequence length="1095" mass="118964">MAVLSPCHVITVLCTIHWASWTVSAAGRGAYTSQWAARIHGGREQATEVAARHGFHVHAEIFPDVYHLEHLHVAKRSVDPSHHHHSNLISEPDVRWAEQQTIKRRSKRGFLMPRTVSASRSKHAAGFYKGRVTLNDPMWPQMWYLNRGGGLDMNVQGAWEEGITGKGVVITILDDGLEKDHPDLIQNYDPLASYDVNSHDDDPMPRYDQVDSNRHGTRCAGEVAATANNSLCSVGIAYHSSVGGVRMLDGDVTDAVEARSLSLNPSHIDIYSASWGPDDDGKTVDGPGELATRAFIEGVTRGREGKGSIFVWASGNGGRDHDNCNCDGYTNSIWTLSTSSATETGQVPWYSEACSSTLATTYSSGSSFEHQVVTTDLHHDCTSNHTGTSASAPLAAGICALALEANPSLTWRDMQHIVVATARPANLRAPDWATNGVGRNVSHSFGYGLMDATAMVHLARQWKTVPEQFKCEATPADPQEMERQIPAKSSIRLKLDVTECPRVNYLEHVQARVTLTAHRRGDLQIVLISPAGTRATLLAPRPHDSSKAGFNAWPFMSVHSWGEQPFGSWYLEIHNEGRYFGRAMVHLWVLLLYGSNTPPNFAPTPSPVPAVINNLLGFNPGPPVTKMGLKPNRKPNKPGGSSSGKTAAKSDGRDKSGSSIMGSGGSKLNALPGKNSNEMKKQNSNEMKKQTSGKKTKNKNKSGAGSRKSLTVYVPRTVRPGLIQPRGQTNEEDVGLIYLAPLPDTPPAPAPFAGKQRLLHLTKYPAHPSALESLFSLPNYSNFAVLEASLAKEVESLAGPDDSLAAENGNGGYLLPDVMTPRRDRVDETTRQSKKGVAAGGDKAEFNAWSIVLHGTTTPPMTIDNKPILPPSNPSSSHPNSGGAHSDDDNLQGRLEEVSNDISGGAGTGGSRLSSRTGHTSDTRQETGELIGDTLASQSICLHTTSVCLDCGAGYFLHNGQCTVKCPVGTYPDSKASLCQACHYSCKRCEGSNNDQCTLCYPDATLVNSLCIPSILLEDLNTTLWYQRVLNILYIHLFILLVVTLYYGWKHKSVLLDWMRSRRGGRGREVGVTRLRYSKQRRDELVLSESELSSD</sequence>
<dbReference type="InterPro" id="IPR009030">
    <property type="entry name" value="Growth_fac_rcpt_cys_sf"/>
</dbReference>
<dbReference type="InterPro" id="IPR000209">
    <property type="entry name" value="Peptidase_S8/S53_dom"/>
</dbReference>
<dbReference type="EMBL" id="HBUF01037038">
    <property type="protein sequence ID" value="CAG6616818.1"/>
    <property type="molecule type" value="Transcribed_RNA"/>
</dbReference>
<dbReference type="InterPro" id="IPR008979">
    <property type="entry name" value="Galactose-bd-like_sf"/>
</dbReference>
<dbReference type="AlphaFoldDB" id="A0A8D8LV40"/>
<comment type="cofactor">
    <cofactor evidence="1">
        <name>Ca(2+)</name>
        <dbReference type="ChEBI" id="CHEBI:29108"/>
    </cofactor>
</comment>
<dbReference type="CDD" id="cd04059">
    <property type="entry name" value="Peptidases_S8_Protein_convertases_Kexins_Furin-like"/>
    <property type="match status" value="1"/>
</dbReference>
<evidence type="ECO:0000256" key="2">
    <source>
        <dbReference type="ARBA" id="ARBA00004653"/>
    </source>
</evidence>
<dbReference type="SUPFAM" id="SSF54897">
    <property type="entry name" value="Protease propeptides/inhibitors"/>
    <property type="match status" value="1"/>
</dbReference>
<dbReference type="FunFam" id="2.60.120.260:FF:000006">
    <property type="entry name" value="Proprotein convertase subtilisin/kexin type 5"/>
    <property type="match status" value="1"/>
</dbReference>
<dbReference type="FunFam" id="3.30.70.850:FF:000001">
    <property type="entry name" value="Proprotein convertase subtilisin/kexin type 5"/>
    <property type="match status" value="1"/>
</dbReference>
<keyword evidence="6 23" id="KW-0732">Signal</keyword>
<evidence type="ECO:0000256" key="18">
    <source>
        <dbReference type="ARBA" id="ARBA00077026"/>
    </source>
</evidence>
<evidence type="ECO:0000256" key="10">
    <source>
        <dbReference type="ARBA" id="ARBA00023136"/>
    </source>
</evidence>
<evidence type="ECO:0000256" key="12">
    <source>
        <dbReference type="ARBA" id="ARBA00023157"/>
    </source>
</evidence>
<dbReference type="InterPro" id="IPR038466">
    <property type="entry name" value="S8_pro-domain_sf"/>
</dbReference>
<evidence type="ECO:0000256" key="1">
    <source>
        <dbReference type="ARBA" id="ARBA00001913"/>
    </source>
</evidence>
<dbReference type="SUPFAM" id="SSF57184">
    <property type="entry name" value="Growth factor receptor domain"/>
    <property type="match status" value="1"/>
</dbReference>
<proteinExistence type="inferred from homology"/>
<evidence type="ECO:0000256" key="15">
    <source>
        <dbReference type="ARBA" id="ARBA00038993"/>
    </source>
</evidence>
<dbReference type="SMART" id="SM00261">
    <property type="entry name" value="FU"/>
    <property type="match status" value="2"/>
</dbReference>
<keyword evidence="9" id="KW-0333">Golgi apparatus</keyword>
<feature type="compositionally biased region" description="Low complexity" evidence="21">
    <location>
        <begin position="874"/>
        <end position="884"/>
    </location>
</feature>
<dbReference type="SUPFAM" id="SSF52743">
    <property type="entry name" value="Subtilisin-like"/>
    <property type="match status" value="1"/>
</dbReference>
<feature type="active site" description="Charge relay system" evidence="19 20">
    <location>
        <position position="389"/>
    </location>
</feature>
<evidence type="ECO:0000256" key="19">
    <source>
        <dbReference type="PIRSR" id="PIRSR615500-1"/>
    </source>
</evidence>
<dbReference type="GO" id="GO:0000139">
    <property type="term" value="C:Golgi membrane"/>
    <property type="evidence" value="ECO:0007669"/>
    <property type="project" value="UniProtKB-SubCell"/>
</dbReference>
<dbReference type="Gene3D" id="3.40.50.200">
    <property type="entry name" value="Peptidase S8/S53 domain"/>
    <property type="match status" value="1"/>
</dbReference>
<comment type="subcellular location">
    <subcellularLocation>
        <location evidence="2">Golgi apparatus membrane</location>
        <topology evidence="2">Multi-pass membrane protein</topology>
    </subcellularLocation>
</comment>
<feature type="region of interest" description="Disordered" evidence="21">
    <location>
        <begin position="801"/>
        <end position="840"/>
    </location>
</feature>
<dbReference type="GO" id="GO:0005886">
    <property type="term" value="C:plasma membrane"/>
    <property type="evidence" value="ECO:0007669"/>
    <property type="project" value="GOC"/>
</dbReference>
<dbReference type="GO" id="GO:0008039">
    <property type="term" value="P:synaptic target recognition"/>
    <property type="evidence" value="ECO:0007669"/>
    <property type="project" value="UniProtKB-ARBA"/>
</dbReference>
<protein>
    <recommendedName>
        <fullName evidence="15">furin</fullName>
        <ecNumber evidence="15">3.4.21.75</ecNumber>
    </recommendedName>
    <alternativeName>
        <fullName evidence="17">Kex2-like endoprotease 1</fullName>
    </alternativeName>
    <alternativeName>
        <fullName evidence="18">dKLIP-1</fullName>
    </alternativeName>
</protein>
<evidence type="ECO:0000256" key="23">
    <source>
        <dbReference type="SAM" id="SignalP"/>
    </source>
</evidence>
<feature type="transmembrane region" description="Helical" evidence="22">
    <location>
        <begin position="1029"/>
        <end position="1049"/>
    </location>
</feature>
<accession>A0A8D8LV40</accession>
<dbReference type="EMBL" id="HBUF01037035">
    <property type="protein sequence ID" value="CAG6616815.1"/>
    <property type="molecule type" value="Transcribed_RNA"/>
</dbReference>
<evidence type="ECO:0000256" key="4">
    <source>
        <dbReference type="ARBA" id="ARBA00022670"/>
    </source>
</evidence>
<dbReference type="Gene3D" id="2.60.120.260">
    <property type="entry name" value="Galactose-binding domain-like"/>
    <property type="match status" value="1"/>
</dbReference>
<reference evidence="25" key="1">
    <citation type="submission" date="2021-05" db="EMBL/GenBank/DDBJ databases">
        <authorList>
            <person name="Alioto T."/>
            <person name="Alioto T."/>
            <person name="Gomez Garrido J."/>
        </authorList>
    </citation>
    <scope>NUCLEOTIDE SEQUENCE</scope>
</reference>
<evidence type="ECO:0000256" key="14">
    <source>
        <dbReference type="ARBA" id="ARBA00035756"/>
    </source>
</evidence>
<dbReference type="FunFam" id="3.40.50.200:FF:000001">
    <property type="entry name" value="Furin 2, isoform B"/>
    <property type="match status" value="1"/>
</dbReference>
<evidence type="ECO:0000256" key="6">
    <source>
        <dbReference type="ARBA" id="ARBA00022729"/>
    </source>
</evidence>
<dbReference type="EC" id="3.4.21.75" evidence="15"/>
<keyword evidence="5" id="KW-0165">Cleavage on pair of basic residues</keyword>
<dbReference type="PANTHER" id="PTHR42884">
    <property type="entry name" value="PROPROTEIN CONVERTASE SUBTILISIN/KEXIN-RELATED"/>
    <property type="match status" value="1"/>
</dbReference>
<dbReference type="Pfam" id="PF01483">
    <property type="entry name" value="P_proprotein"/>
    <property type="match status" value="1"/>
</dbReference>
<evidence type="ECO:0000259" key="24">
    <source>
        <dbReference type="PROSITE" id="PS51829"/>
    </source>
</evidence>
<dbReference type="PRINTS" id="PR00723">
    <property type="entry name" value="SUBTILISIN"/>
</dbReference>
<comment type="similarity">
    <text evidence="3">Belongs to the peptidase S8 family. Furin subfamily.</text>
</comment>
<dbReference type="GO" id="GO:0001941">
    <property type="term" value="P:postsynaptic membrane organization"/>
    <property type="evidence" value="ECO:0007669"/>
    <property type="project" value="UniProtKB-ARBA"/>
</dbReference>
<dbReference type="GO" id="GO:0097090">
    <property type="term" value="P:presynaptic membrane organization"/>
    <property type="evidence" value="ECO:0007669"/>
    <property type="project" value="UniProtKB-ARBA"/>
</dbReference>
<dbReference type="PROSITE" id="PS00137">
    <property type="entry name" value="SUBTILASE_HIS"/>
    <property type="match status" value="1"/>
</dbReference>
<feature type="domain" description="P/Homo B" evidence="24">
    <location>
        <begin position="464"/>
        <end position="598"/>
    </location>
</feature>